<evidence type="ECO:0000313" key="1">
    <source>
        <dbReference type="EMBL" id="KAB0339901.1"/>
    </source>
</evidence>
<gene>
    <name evidence="1" type="ORF">FD754_023561</name>
</gene>
<dbReference type="Proteomes" id="UP000326458">
    <property type="component" value="Unassembled WGS sequence"/>
</dbReference>
<accession>A0A5N3UT03</accession>
<organism evidence="1 2">
    <name type="scientific">Muntiacus muntjak</name>
    <name type="common">Barking deer</name>
    <name type="synonym">Indian muntjac</name>
    <dbReference type="NCBI Taxonomy" id="9888"/>
    <lineage>
        <taxon>Eukaryota</taxon>
        <taxon>Metazoa</taxon>
        <taxon>Chordata</taxon>
        <taxon>Craniata</taxon>
        <taxon>Vertebrata</taxon>
        <taxon>Euteleostomi</taxon>
        <taxon>Mammalia</taxon>
        <taxon>Eutheria</taxon>
        <taxon>Laurasiatheria</taxon>
        <taxon>Artiodactyla</taxon>
        <taxon>Ruminantia</taxon>
        <taxon>Pecora</taxon>
        <taxon>Cervidae</taxon>
        <taxon>Muntiacinae</taxon>
        <taxon>Muntiacus</taxon>
    </lineage>
</organism>
<comment type="caution">
    <text evidence="1">The sequence shown here is derived from an EMBL/GenBank/DDBJ whole genome shotgun (WGS) entry which is preliminary data.</text>
</comment>
<proteinExistence type="predicted"/>
<keyword evidence="2" id="KW-1185">Reference proteome</keyword>
<dbReference type="EMBL" id="VCEA01000937">
    <property type="protein sequence ID" value="KAB0339901.1"/>
    <property type="molecule type" value="Genomic_DNA"/>
</dbReference>
<sequence length="132" mass="15236">MLRGHQHYTLAVHMAHRDWEDAAWRELLEQRLGMSPTQIQALLRDGVKFSHGVIVEELENQGLLPDLQQKYMTALANPRWLLQSIDGRGGKDMFQVDILQHLVLFGQEACPDWALERKVTERPEHADTMQSP</sequence>
<dbReference type="PANTHER" id="PTHR31666">
    <property type="entry name" value="PROTEIN CXORF40A-RELATED"/>
    <property type="match status" value="1"/>
</dbReference>
<dbReference type="AlphaFoldDB" id="A0A5N3UT03"/>
<protein>
    <submittedName>
        <fullName evidence="1">Uncharacterized protein</fullName>
    </submittedName>
</protein>
<dbReference type="InterPro" id="IPR033615">
    <property type="entry name" value="EOLA1/EOLA2"/>
</dbReference>
<evidence type="ECO:0000313" key="2">
    <source>
        <dbReference type="Proteomes" id="UP000326458"/>
    </source>
</evidence>
<name>A0A5N3UT03_MUNMU</name>
<reference evidence="1 2" key="1">
    <citation type="submission" date="2019-06" db="EMBL/GenBank/DDBJ databases">
        <title>Discovery of a novel chromosome fission-fusion reversal in muntjac.</title>
        <authorList>
            <person name="Mudd A.B."/>
            <person name="Bredeson J.V."/>
            <person name="Baum R."/>
            <person name="Hockemeyer D."/>
            <person name="Rokhsar D.S."/>
        </authorList>
    </citation>
    <scope>NUCLEOTIDE SEQUENCE [LARGE SCALE GENOMIC DNA]</scope>
    <source>
        <strain evidence="1">UTSW_UCB_Mm</strain>
        <tissue evidence="1">Fibroblast cell line</tissue>
    </source>
</reference>
<dbReference type="PANTHER" id="PTHR31666:SF0">
    <property type="entry name" value="PROTEIN EOLA1-RELATED"/>
    <property type="match status" value="1"/>
</dbReference>